<keyword evidence="3" id="KW-0819">tRNA processing</keyword>
<proteinExistence type="inferred from homology"/>
<gene>
    <name evidence="4" type="ORF">NBR_LOCUS11725</name>
</gene>
<comment type="similarity">
    <text evidence="2">Belongs to the eukaryotic/archaeal RNase P protein component 3 family.</text>
</comment>
<reference evidence="4 5" key="2">
    <citation type="submission" date="2018-11" db="EMBL/GenBank/DDBJ databases">
        <authorList>
            <consortium name="Pathogen Informatics"/>
        </authorList>
    </citation>
    <scope>NUCLEOTIDE SEQUENCE [LARGE SCALE GENOMIC DNA]</scope>
</reference>
<dbReference type="GO" id="GO:0005655">
    <property type="term" value="C:nucleolar ribonuclease P complex"/>
    <property type="evidence" value="ECO:0007669"/>
    <property type="project" value="TreeGrafter"/>
</dbReference>
<evidence type="ECO:0000256" key="1">
    <source>
        <dbReference type="ARBA" id="ARBA00004123"/>
    </source>
</evidence>
<dbReference type="EMBL" id="UYSL01020587">
    <property type="protein sequence ID" value="VDL75314.1"/>
    <property type="molecule type" value="Genomic_DNA"/>
</dbReference>
<dbReference type="GO" id="GO:0008033">
    <property type="term" value="P:tRNA processing"/>
    <property type="evidence" value="ECO:0007669"/>
    <property type="project" value="UniProtKB-KW"/>
</dbReference>
<keyword evidence="5" id="KW-1185">Reference proteome</keyword>
<evidence type="ECO:0000313" key="6">
    <source>
        <dbReference type="WBParaSite" id="NBR_0001172401-mRNA-1"/>
    </source>
</evidence>
<dbReference type="OMA" id="CYGPGIT"/>
<evidence type="ECO:0000256" key="2">
    <source>
        <dbReference type="ARBA" id="ARBA00007331"/>
    </source>
</evidence>
<accession>A0A0N4Y6K8</accession>
<protein>
    <submittedName>
        <fullName evidence="6">Ribonuclease P protein subunit p30 (inferred by orthology to a human protein)</fullName>
    </submittedName>
</protein>
<organism evidence="6">
    <name type="scientific">Nippostrongylus brasiliensis</name>
    <name type="common">Rat hookworm</name>
    <dbReference type="NCBI Taxonomy" id="27835"/>
    <lineage>
        <taxon>Eukaryota</taxon>
        <taxon>Metazoa</taxon>
        <taxon>Ecdysozoa</taxon>
        <taxon>Nematoda</taxon>
        <taxon>Chromadorea</taxon>
        <taxon>Rhabditida</taxon>
        <taxon>Rhabditina</taxon>
        <taxon>Rhabditomorpha</taxon>
        <taxon>Strongyloidea</taxon>
        <taxon>Heligmosomidae</taxon>
        <taxon>Nippostrongylus</taxon>
    </lineage>
</organism>
<dbReference type="AlphaFoldDB" id="A0A0N4Y6K8"/>
<dbReference type="GO" id="GO:0003723">
    <property type="term" value="F:RNA binding"/>
    <property type="evidence" value="ECO:0007669"/>
    <property type="project" value="TreeGrafter"/>
</dbReference>
<dbReference type="Pfam" id="PF01876">
    <property type="entry name" value="RNase_P_p30"/>
    <property type="match status" value="1"/>
</dbReference>
<dbReference type="WBParaSite" id="NBR_0001172401-mRNA-1">
    <property type="protein sequence ID" value="NBR_0001172401-mRNA-1"/>
    <property type="gene ID" value="NBR_0001172401"/>
</dbReference>
<dbReference type="InterPro" id="IPR016195">
    <property type="entry name" value="Pol/histidinol_Pase-like"/>
</dbReference>
<dbReference type="PANTHER" id="PTHR13031:SF0">
    <property type="entry name" value="RIBONUCLEASE P PROTEIN SUBUNIT P30"/>
    <property type="match status" value="1"/>
</dbReference>
<name>A0A0N4Y6K8_NIPBR</name>
<dbReference type="SUPFAM" id="SSF89550">
    <property type="entry name" value="PHP domain-like"/>
    <property type="match status" value="1"/>
</dbReference>
<evidence type="ECO:0000256" key="3">
    <source>
        <dbReference type="ARBA" id="ARBA00022694"/>
    </source>
</evidence>
<dbReference type="PANTHER" id="PTHR13031">
    <property type="entry name" value="RIBONUCLEASE P SUBUNIT P30"/>
    <property type="match status" value="1"/>
</dbReference>
<dbReference type="Proteomes" id="UP000271162">
    <property type="component" value="Unassembled WGS sequence"/>
</dbReference>
<dbReference type="STRING" id="27835.A0A0N4Y6K8"/>
<sequence length="330" mass="36954">MNSVEAAGNTFQFAELNIRHTGNPEKTLAMVKRAIRMGYDAVAINIDIGDIIPTDLASREPQLPEPYLVDESALDCTDLERQGKRFRQFSRITFTLNDASVIHNVFNNPRLRQFDIVAVRPADVNILNTLTRKTDAVDIITMTPENHVSWLHKAKFLEMIRVEGVGFEITYAPALFPANRRACLHSGRYLLRGLRGRGVVMSSGASTMSELRAPVDVMNMAILWGVSGADARPLISANARQVLLRAEARRTVRGALHVAPLDVWVNEDGEKSIDASLPACRATQAQALQRLLNVKEFRAQVLLVFVCLISHKICELYNKMELMLMSLLWF</sequence>
<evidence type="ECO:0000313" key="5">
    <source>
        <dbReference type="Proteomes" id="UP000271162"/>
    </source>
</evidence>
<reference evidence="6" key="1">
    <citation type="submission" date="2017-02" db="UniProtKB">
        <authorList>
            <consortium name="WormBaseParasite"/>
        </authorList>
    </citation>
    <scope>IDENTIFICATION</scope>
</reference>
<dbReference type="InterPro" id="IPR002738">
    <property type="entry name" value="RNase_P_p30"/>
</dbReference>
<evidence type="ECO:0000313" key="4">
    <source>
        <dbReference type="EMBL" id="VDL75314.1"/>
    </source>
</evidence>
<comment type="subcellular location">
    <subcellularLocation>
        <location evidence="1">Nucleus</location>
    </subcellularLocation>
</comment>
<dbReference type="Gene3D" id="3.20.20.140">
    <property type="entry name" value="Metal-dependent hydrolases"/>
    <property type="match status" value="1"/>
</dbReference>